<comment type="caution">
    <text evidence="2">The sequence shown here is derived from an EMBL/GenBank/DDBJ whole genome shotgun (WGS) entry which is preliminary data.</text>
</comment>
<dbReference type="OrthoDB" id="1151092at2"/>
<dbReference type="Proteomes" id="UP000275348">
    <property type="component" value="Unassembled WGS sequence"/>
</dbReference>
<protein>
    <recommendedName>
        <fullName evidence="1">DUF6850 domain-containing protein</fullName>
    </recommendedName>
</protein>
<proteinExistence type="predicted"/>
<sequence length="534" mass="61777">MKSKIDLNSYDISLFARKNANKVFVLMATTLGGFAIAQDKDTIKIDSNPLYEQELAQLKQLPVTFANQNIQNFTQTEVYFNFKKNEFARKQTASETMRYGFRSQGLFNVKEDLKIFGSIDLQKYTEKDLAYTLDDTRTDDMEVLHPQYYFVPRSSNWNNQQYDINAGVIKSFGNFNLAAKAGLYANKLAREVDPRPEISNRKLSGEIHAGYTYGNHQIFALAGYAVKDKDYSYYYSNSQLNNIAYPDTYLRYNSGFGRVINRPFLNYSSGYYTRTTYKKAGAGYQYNSANTLLSGQYTYQENLENFYDDKFMNDKFKRFQYQTITHQGAIRLKQNINDKILRSSLSGFKTTSKNYDVKALGTNYMNRQRNITFDVNLLKQNNQIVKYYVGAFAAYNQNRYMDQLGYVDQKINSLTAGIYANRDIESKNDAKFNVGVGLNYYTALKNELDFLNLTGATDNVFYKEVIAHDFVYNSMDKLDAKADVRYILPVKNNKNVVIYTQLRSIFALDKNRNQTIDLNTETTYQVNFGIQLNY</sequence>
<organism evidence="2 3">
    <name type="scientific">Faecalibacter macacae</name>
    <dbReference type="NCBI Taxonomy" id="1859289"/>
    <lineage>
        <taxon>Bacteria</taxon>
        <taxon>Pseudomonadati</taxon>
        <taxon>Bacteroidota</taxon>
        <taxon>Flavobacteriia</taxon>
        <taxon>Flavobacteriales</taxon>
        <taxon>Weeksellaceae</taxon>
        <taxon>Faecalibacter</taxon>
    </lineage>
</organism>
<evidence type="ECO:0000313" key="3">
    <source>
        <dbReference type="Proteomes" id="UP000275348"/>
    </source>
</evidence>
<dbReference type="InterPro" id="IPR049236">
    <property type="entry name" value="DUF6850"/>
</dbReference>
<accession>A0A3L9M987</accession>
<name>A0A3L9M987_9FLAO</name>
<evidence type="ECO:0000259" key="1">
    <source>
        <dbReference type="Pfam" id="PF21012"/>
    </source>
</evidence>
<keyword evidence="3" id="KW-1185">Reference proteome</keyword>
<reference evidence="2 3" key="1">
    <citation type="submission" date="2018-10" db="EMBL/GenBank/DDBJ databases">
        <authorList>
            <person name="Chen X."/>
        </authorList>
    </citation>
    <scope>NUCLEOTIDE SEQUENCE [LARGE SCALE GENOMIC DNA]</scope>
    <source>
        <strain evidence="2 3">YIM 102668</strain>
    </source>
</reference>
<dbReference type="EMBL" id="RDOJ01000011">
    <property type="protein sequence ID" value="RLZ09093.1"/>
    <property type="molecule type" value="Genomic_DNA"/>
</dbReference>
<evidence type="ECO:0000313" key="2">
    <source>
        <dbReference type="EMBL" id="RLZ09093.1"/>
    </source>
</evidence>
<dbReference type="RefSeq" id="WP_121934820.1">
    <property type="nucleotide sequence ID" value="NZ_RDOJ01000011.1"/>
</dbReference>
<gene>
    <name evidence="2" type="ORF">EAH69_08750</name>
</gene>
<dbReference type="Pfam" id="PF21012">
    <property type="entry name" value="DUF6850"/>
    <property type="match status" value="1"/>
</dbReference>
<dbReference type="AlphaFoldDB" id="A0A3L9M987"/>
<feature type="domain" description="DUF6850" evidence="1">
    <location>
        <begin position="67"/>
        <end position="533"/>
    </location>
</feature>